<sequence length="446" mass="49573">MNSPVDTMTSPAKTDGGFDEAAFARFLDARNEPDWVTELRRRAFELYCQKSQEELDPEEWKRVDIRGFDPSAFTVHPTADTAAEFETLMHDRATYAGDVAHVDGNTTAQRVDESLAERGVIFGSLADLVHEHRDILEPHLMTRAVHPETDRFSALHAAFWTGGTVLYVPRNVNLEEPLHSLIGLSVAGAAELSHTLIILEEGASATLLEETASATTDAPGLHIGAVELIVGARANLRYVQLQNWNQKTWHFAHQAGLVEQSGSLQWTVAALGSKLAHVHQDVILKGTGASAEVNGVTFATNRQVLSYYTKQAHEAPHTHSDLLYKDVLRDRSRVIWRGMIRVEKEAQQTDGYQRNDSLVLTPTCRADAIPGLEIEADDVRCTHGATAGRVDEEQIFYSMCRGMTQHEAMHMIVEGFFHGVYDRIPMEMVRETLSQAVEKKLGIGRL</sequence>
<feature type="domain" description="SUF system FeS cluster assembly SufBD core" evidence="2">
    <location>
        <begin position="189"/>
        <end position="416"/>
    </location>
</feature>
<reference evidence="4 5" key="1">
    <citation type="submission" date="2019-02" db="EMBL/GenBank/DDBJ databases">
        <title>Deep-cultivation of Planctomycetes and their phenomic and genomic characterization uncovers novel biology.</title>
        <authorList>
            <person name="Wiegand S."/>
            <person name="Jogler M."/>
            <person name="Boedeker C."/>
            <person name="Pinto D."/>
            <person name="Vollmers J."/>
            <person name="Rivas-Marin E."/>
            <person name="Kohn T."/>
            <person name="Peeters S.H."/>
            <person name="Heuer A."/>
            <person name="Rast P."/>
            <person name="Oberbeckmann S."/>
            <person name="Bunk B."/>
            <person name="Jeske O."/>
            <person name="Meyerdierks A."/>
            <person name="Storesund J.E."/>
            <person name="Kallscheuer N."/>
            <person name="Luecker S."/>
            <person name="Lage O.M."/>
            <person name="Pohl T."/>
            <person name="Merkel B.J."/>
            <person name="Hornburger P."/>
            <person name="Mueller R.-W."/>
            <person name="Bruemmer F."/>
            <person name="Labrenz M."/>
            <person name="Spormann A.M."/>
            <person name="Op den Camp H."/>
            <person name="Overmann J."/>
            <person name="Amann R."/>
            <person name="Jetten M.S.M."/>
            <person name="Mascher T."/>
            <person name="Medema M.H."/>
            <person name="Devos D.P."/>
            <person name="Kaster A.-K."/>
            <person name="Ovreas L."/>
            <person name="Rohde M."/>
            <person name="Galperin M.Y."/>
            <person name="Jogler C."/>
        </authorList>
    </citation>
    <scope>NUCLEOTIDE SEQUENCE [LARGE SCALE GENOMIC DNA]</scope>
    <source>
        <strain evidence="4 5">Mal52</strain>
    </source>
</reference>
<protein>
    <submittedName>
        <fullName evidence="4">FeS cluster assembly protein SufB</fullName>
    </submittedName>
</protein>
<dbReference type="Pfam" id="PF01458">
    <property type="entry name" value="SUFBD_core"/>
    <property type="match status" value="1"/>
</dbReference>
<proteinExistence type="inferred from homology"/>
<dbReference type="PANTHER" id="PTHR30508">
    <property type="entry name" value="FES CLUSTER ASSEMBLY PROTEIN SUF"/>
    <property type="match status" value="1"/>
</dbReference>
<dbReference type="InterPro" id="IPR000825">
    <property type="entry name" value="SUF_FeS_clus_asmbl_SufBD_core"/>
</dbReference>
<dbReference type="NCBIfam" id="TIGR01981">
    <property type="entry name" value="sufD"/>
    <property type="match status" value="1"/>
</dbReference>
<feature type="domain" description="SUF system FeS cluster assembly SufBD N-terminal" evidence="3">
    <location>
        <begin position="32"/>
        <end position="178"/>
    </location>
</feature>
<dbReference type="InterPro" id="IPR037284">
    <property type="entry name" value="SUF_FeS_clus_asmbl_SufBD_sf"/>
</dbReference>
<evidence type="ECO:0000256" key="1">
    <source>
        <dbReference type="ARBA" id="ARBA00043967"/>
    </source>
</evidence>
<evidence type="ECO:0000313" key="5">
    <source>
        <dbReference type="Proteomes" id="UP000319383"/>
    </source>
</evidence>
<dbReference type="Proteomes" id="UP000319383">
    <property type="component" value="Chromosome"/>
</dbReference>
<dbReference type="AlphaFoldDB" id="A0A517ZSP9"/>
<dbReference type="InterPro" id="IPR055346">
    <property type="entry name" value="Fe-S_cluster_assembly_SufBD"/>
</dbReference>
<evidence type="ECO:0000259" key="3">
    <source>
        <dbReference type="Pfam" id="PF19295"/>
    </source>
</evidence>
<evidence type="ECO:0000313" key="4">
    <source>
        <dbReference type="EMBL" id="QDU45435.1"/>
    </source>
</evidence>
<keyword evidence="5" id="KW-1185">Reference proteome</keyword>
<dbReference type="Pfam" id="PF19295">
    <property type="entry name" value="SufBD_N"/>
    <property type="match status" value="1"/>
</dbReference>
<evidence type="ECO:0000259" key="2">
    <source>
        <dbReference type="Pfam" id="PF01458"/>
    </source>
</evidence>
<dbReference type="InterPro" id="IPR011542">
    <property type="entry name" value="SUF_FeS_clus_asmbl_SufD"/>
</dbReference>
<dbReference type="EMBL" id="CP036276">
    <property type="protein sequence ID" value="QDU45435.1"/>
    <property type="molecule type" value="Genomic_DNA"/>
</dbReference>
<dbReference type="GO" id="GO:0016226">
    <property type="term" value="P:iron-sulfur cluster assembly"/>
    <property type="evidence" value="ECO:0007669"/>
    <property type="project" value="InterPro"/>
</dbReference>
<organism evidence="4 5">
    <name type="scientific">Symmachiella dynata</name>
    <dbReference type="NCBI Taxonomy" id="2527995"/>
    <lineage>
        <taxon>Bacteria</taxon>
        <taxon>Pseudomonadati</taxon>
        <taxon>Planctomycetota</taxon>
        <taxon>Planctomycetia</taxon>
        <taxon>Planctomycetales</taxon>
        <taxon>Planctomycetaceae</taxon>
        <taxon>Symmachiella</taxon>
    </lineage>
</organism>
<dbReference type="KEGG" id="sdyn:Mal52_39290"/>
<dbReference type="PANTHER" id="PTHR30508:SF1">
    <property type="entry name" value="UPF0051 PROTEIN ABCI8, CHLOROPLASTIC-RELATED"/>
    <property type="match status" value="1"/>
</dbReference>
<accession>A0A517ZSP9</accession>
<gene>
    <name evidence="4" type="primary">sufB_1</name>
    <name evidence="4" type="ORF">Mal52_39290</name>
</gene>
<dbReference type="RefSeq" id="WP_145377833.1">
    <property type="nucleotide sequence ID" value="NZ_CP036276.1"/>
</dbReference>
<dbReference type="SUPFAM" id="SSF101960">
    <property type="entry name" value="Stabilizer of iron transporter SufD"/>
    <property type="match status" value="1"/>
</dbReference>
<name>A0A517ZSP9_9PLAN</name>
<comment type="similarity">
    <text evidence="1">Belongs to the iron-sulfur cluster assembly SufBD family.</text>
</comment>
<dbReference type="InterPro" id="IPR045595">
    <property type="entry name" value="SufBD_N"/>
</dbReference>